<dbReference type="AlphaFoldDB" id="A0A6H0KLJ7"/>
<dbReference type="Gene3D" id="1.25.40.10">
    <property type="entry name" value="Tetratricopeptide repeat domain"/>
    <property type="match status" value="1"/>
</dbReference>
<dbReference type="Proteomes" id="UP000501780">
    <property type="component" value="Chromosome"/>
</dbReference>
<dbReference type="InterPro" id="IPR019734">
    <property type="entry name" value="TPR_rpt"/>
</dbReference>
<keyword evidence="2" id="KW-0732">Signal</keyword>
<dbReference type="EMBL" id="CP050831">
    <property type="protein sequence ID" value="QIU93237.1"/>
    <property type="molecule type" value="Genomic_DNA"/>
</dbReference>
<evidence type="ECO:0000256" key="2">
    <source>
        <dbReference type="SAM" id="SignalP"/>
    </source>
</evidence>
<dbReference type="RefSeq" id="WP_167960188.1">
    <property type="nucleotide sequence ID" value="NZ_CP050831.1"/>
</dbReference>
<evidence type="ECO:0000256" key="1">
    <source>
        <dbReference type="PROSITE-ProRule" id="PRU00339"/>
    </source>
</evidence>
<dbReference type="Pfam" id="PF13432">
    <property type="entry name" value="TPR_16"/>
    <property type="match status" value="1"/>
</dbReference>
<reference evidence="3 4" key="1">
    <citation type="submission" date="2020-03" db="EMBL/GenBank/DDBJ databases">
        <title>Genomic analysis of Bacteroides faecium CBA7301.</title>
        <authorList>
            <person name="Kim J."/>
            <person name="Roh S.W."/>
        </authorList>
    </citation>
    <scope>NUCLEOTIDE SEQUENCE [LARGE SCALE GENOMIC DNA]</scope>
    <source>
        <strain evidence="3 4">CBA7301</strain>
    </source>
</reference>
<protein>
    <submittedName>
        <fullName evidence="3">Tetratricopeptide repeat protein</fullName>
    </submittedName>
</protein>
<gene>
    <name evidence="3" type="ORF">BacF7301_03340</name>
</gene>
<keyword evidence="1" id="KW-0802">TPR repeat</keyword>
<dbReference type="InterPro" id="IPR011990">
    <property type="entry name" value="TPR-like_helical_dom_sf"/>
</dbReference>
<feature type="repeat" description="TPR" evidence="1">
    <location>
        <begin position="388"/>
        <end position="421"/>
    </location>
</feature>
<organism evidence="3 4">
    <name type="scientific">Bacteroides faecium</name>
    <dbReference type="NCBI Taxonomy" id="2715212"/>
    <lineage>
        <taxon>Bacteria</taxon>
        <taxon>Pseudomonadati</taxon>
        <taxon>Bacteroidota</taxon>
        <taxon>Bacteroidia</taxon>
        <taxon>Bacteroidales</taxon>
        <taxon>Bacteroidaceae</taxon>
        <taxon>Bacteroides</taxon>
    </lineage>
</organism>
<feature type="signal peptide" evidence="2">
    <location>
        <begin position="1"/>
        <end position="19"/>
    </location>
</feature>
<sequence length="564" mass="61711">MTKKLYLPLLMAMIVALFSSCNKKMGPLSADYFTVTPQVLEAVGGKVPATINGKFPEKYFNKKAVVEVTPVLKWNGGEAKGQPATFQGEKVEGNDQSISYKMGGSYTMKTSFDYVPEMAKSELYLEFKATIGKKVVTIPAVKVADGVISTSELVNNTLGNANPALGEDAFQRIIKEKHDANIMFLIQQANIRSSELKTAKEFNKEVANVNEAANKKISNIEVSSYASPDGGVSLNTTLAENRESNTTKMLNKDLKKAKIEAPVDAKYTAQDWEGFQELVSKSNIQDKELILRVLSMYQDPAQREQEIKNISSVYKTLADEILPQLRRSRLTLNYEIIGKSDEEIAKLASSNPSELNIEELLYAATLTNDPAKQEVIYAQATKQFPNDYRAYNNLGKLAYQAGNIDKAESYFKKAASVNATPEVNMNLGLIALMKGDKAAAEASFGKAAGTKELGESMGNLYIAQGQYERAVNSFGDSKTNSAALAQILAKDYNKAKNTLANVERPDAYTDYLMAVLGARTNNSSMVTSSLKSAVAKDSSLAKKAATDLEFAKYFTNADFMSIVK</sequence>
<accession>A0A6H0KLJ7</accession>
<dbReference type="PROSITE" id="PS51257">
    <property type="entry name" value="PROKAR_LIPOPROTEIN"/>
    <property type="match status" value="1"/>
</dbReference>
<dbReference type="PROSITE" id="PS50005">
    <property type="entry name" value="TPR"/>
    <property type="match status" value="1"/>
</dbReference>
<keyword evidence="4" id="KW-1185">Reference proteome</keyword>
<proteinExistence type="predicted"/>
<name>A0A6H0KLJ7_9BACE</name>
<evidence type="ECO:0000313" key="4">
    <source>
        <dbReference type="Proteomes" id="UP000501780"/>
    </source>
</evidence>
<dbReference type="SMART" id="SM00028">
    <property type="entry name" value="TPR"/>
    <property type="match status" value="1"/>
</dbReference>
<dbReference type="KEGG" id="bfc:BacF7301_03340"/>
<evidence type="ECO:0000313" key="3">
    <source>
        <dbReference type="EMBL" id="QIU93237.1"/>
    </source>
</evidence>
<dbReference type="SUPFAM" id="SSF48452">
    <property type="entry name" value="TPR-like"/>
    <property type="match status" value="1"/>
</dbReference>
<feature type="chain" id="PRO_5026332503" evidence="2">
    <location>
        <begin position="20"/>
        <end position="564"/>
    </location>
</feature>